<dbReference type="Proteomes" id="UP001057402">
    <property type="component" value="Chromosome 1"/>
</dbReference>
<gene>
    <name evidence="1" type="ORF">MLD38_001760</name>
</gene>
<keyword evidence="2" id="KW-1185">Reference proteome</keyword>
<evidence type="ECO:0000313" key="2">
    <source>
        <dbReference type="Proteomes" id="UP001057402"/>
    </source>
</evidence>
<evidence type="ECO:0000313" key="1">
    <source>
        <dbReference type="EMBL" id="KAI4389545.1"/>
    </source>
</evidence>
<organism evidence="1 2">
    <name type="scientific">Melastoma candidum</name>
    <dbReference type="NCBI Taxonomy" id="119954"/>
    <lineage>
        <taxon>Eukaryota</taxon>
        <taxon>Viridiplantae</taxon>
        <taxon>Streptophyta</taxon>
        <taxon>Embryophyta</taxon>
        <taxon>Tracheophyta</taxon>
        <taxon>Spermatophyta</taxon>
        <taxon>Magnoliopsida</taxon>
        <taxon>eudicotyledons</taxon>
        <taxon>Gunneridae</taxon>
        <taxon>Pentapetalae</taxon>
        <taxon>rosids</taxon>
        <taxon>malvids</taxon>
        <taxon>Myrtales</taxon>
        <taxon>Melastomataceae</taxon>
        <taxon>Melastomatoideae</taxon>
        <taxon>Melastomateae</taxon>
        <taxon>Melastoma</taxon>
    </lineage>
</organism>
<dbReference type="EMBL" id="CM042880">
    <property type="protein sequence ID" value="KAI4389545.1"/>
    <property type="molecule type" value="Genomic_DNA"/>
</dbReference>
<protein>
    <submittedName>
        <fullName evidence="1">Uncharacterized protein</fullName>
    </submittedName>
</protein>
<accession>A0ACB9SEC3</accession>
<reference evidence="2" key="1">
    <citation type="journal article" date="2023" name="Front. Plant Sci.">
        <title>Chromosomal-level genome assembly of Melastoma candidum provides insights into trichome evolution.</title>
        <authorList>
            <person name="Zhong Y."/>
            <person name="Wu W."/>
            <person name="Sun C."/>
            <person name="Zou P."/>
            <person name="Liu Y."/>
            <person name="Dai S."/>
            <person name="Zhou R."/>
        </authorList>
    </citation>
    <scope>NUCLEOTIDE SEQUENCE [LARGE SCALE GENOMIC DNA]</scope>
</reference>
<proteinExistence type="predicted"/>
<name>A0ACB9SEC3_9MYRT</name>
<comment type="caution">
    <text evidence="1">The sequence shown here is derived from an EMBL/GenBank/DDBJ whole genome shotgun (WGS) entry which is preliminary data.</text>
</comment>
<sequence>MSKGLAVGLRKMRAVAVAASKVSLIKVSMAFFVLFFIRYAALMLCPPSSVDKSYGASVIRCSMHECLHKGDDGVENKKKAVLEVMDRNRYAWLLLKGGKNIRMPSFLKDVLQPTTTAKIGVINMDEDDVSKWSRFGDTIPIRFDRLSEQLKWKDLFPEWIDEEEKSDVSRCPDIPMPDFEEYPDMDLIVAKVPCNYPEEGWNRDLFRLQVHLVTARMAVEKGKKYHSGGLSRGTTKVVVLSKCRPMPDILRCDDLARKDDDWWYYEVDVALLQQKVSLPVGSCQLSLPLWSQEIGVYNTSDILLATKTVRREAYATVLHSTESYVCGAIALARSLLATGTERDLVLLIDASISNPKREALAAAGWQLRLITRIRNPKAEPNTYNEYNYSKFRLWQLTEYDKVIFIDADILVLRNLDILFHFPQISAAGNDKSVFNSGVMVLEPSNCTFNLLMNSLRDVVSYNGGDQGYLNEIFVWWHRLPKRVNFLKNFWSNKTSERNIKDQLFGSDPPKLYGIHYLGWKPWLCYRDYDCNWDWENHMVFATDVAHARWWRFVDESMDNGLRAFCGLTKLRRTELDEARRNARSMRLPNGHWRINITDPRRLESNLVGWG</sequence>